<dbReference type="Pfam" id="PF13378">
    <property type="entry name" value="MR_MLE_C"/>
    <property type="match status" value="1"/>
</dbReference>
<comment type="pathway">
    <text evidence="2">Carbohydrate acid metabolism; D-glucarate degradation; 2,5-dioxopentanoate from D-glucarate: step 1/2.</text>
</comment>
<dbReference type="PANTHER" id="PTHR48080">
    <property type="entry name" value="D-GALACTONATE DEHYDRATASE-RELATED"/>
    <property type="match status" value="1"/>
</dbReference>
<dbReference type="SMART" id="SM00922">
    <property type="entry name" value="MR_MLE"/>
    <property type="match status" value="1"/>
</dbReference>
<dbReference type="InterPro" id="IPR036849">
    <property type="entry name" value="Enolase-like_C_sf"/>
</dbReference>
<gene>
    <name evidence="5" type="ORF">CLV30_112117</name>
</gene>
<dbReference type="AlphaFoldDB" id="A0A2P8DXD3"/>
<dbReference type="GO" id="GO:0008872">
    <property type="term" value="F:glucarate dehydratase activity"/>
    <property type="evidence" value="ECO:0007669"/>
    <property type="project" value="UniProtKB-EC"/>
</dbReference>
<feature type="domain" description="Mandelate racemase/muconate lactonizing enzyme C-terminal" evidence="4">
    <location>
        <begin position="150"/>
        <end position="245"/>
    </location>
</feature>
<dbReference type="SFLD" id="SFLDS00001">
    <property type="entry name" value="Enolase"/>
    <property type="match status" value="1"/>
</dbReference>
<dbReference type="InterPro" id="IPR013341">
    <property type="entry name" value="Mandelate_racemase_N_dom"/>
</dbReference>
<evidence type="ECO:0000259" key="4">
    <source>
        <dbReference type="SMART" id="SM00922"/>
    </source>
</evidence>
<name>A0A2P8DXD3_9ACTN</name>
<dbReference type="InterPro" id="IPR034593">
    <property type="entry name" value="DgoD-like"/>
</dbReference>
<keyword evidence="6" id="KW-1185">Reference proteome</keyword>
<accession>A0A2P8DXD3</accession>
<evidence type="ECO:0000313" key="6">
    <source>
        <dbReference type="Proteomes" id="UP000243528"/>
    </source>
</evidence>
<sequence length="416" mass="45403">MRIVDIRATTVTVPLQAPLRHSNGAHWGRFVRTIVEVEADNGLVGLGEMGGGGHSAEDAVRALRDYLIGHDPARTEVLRFMLANPTASLYNNRTQLLAAVEFACLDLQGRHLGVPVHELLGGRVRDRVPFASYLFFRYPAPDGSGEVRTPEQLVEHARELKQQHGFTVHKLKGGVFAPEYELSCYRALAEAFPDDRLRHDPNAALSPEDGIRFAKGIEGLNNDYVEDPTYGLNGLRRVRERTTVPIATNTVVVNFEQLAANVRDPAVDIILLDTTFWGGIRACVRAAGVCETFQLGVAVHSSGELGIQLATMLHLGAVVPNLSFAADAHYHHLADDVVDGGMFSYRDGAIDVPSGPGLGVTLDRDKVAEYAELYRELGGYPYDRDPGRPGWYPLLPNTDWADPTVGGPVDLSAPSR</sequence>
<dbReference type="PANTHER" id="PTHR48080:SF4">
    <property type="entry name" value="GLUCARATE DEHYDRATASE"/>
    <property type="match status" value="1"/>
</dbReference>
<dbReference type="Pfam" id="PF02746">
    <property type="entry name" value="MR_MLE_N"/>
    <property type="match status" value="1"/>
</dbReference>
<reference evidence="5 6" key="1">
    <citation type="submission" date="2018-03" db="EMBL/GenBank/DDBJ databases">
        <title>Genomic Encyclopedia of Archaeal and Bacterial Type Strains, Phase II (KMG-II): from individual species to whole genera.</title>
        <authorList>
            <person name="Goeker M."/>
        </authorList>
    </citation>
    <scope>NUCLEOTIDE SEQUENCE [LARGE SCALE GENOMIC DNA]</scope>
    <source>
        <strain evidence="5 6">DSM 45211</strain>
    </source>
</reference>
<dbReference type="Gene3D" id="3.30.390.10">
    <property type="entry name" value="Enolase-like, N-terminal domain"/>
    <property type="match status" value="1"/>
</dbReference>
<dbReference type="RefSeq" id="WP_106538336.1">
    <property type="nucleotide sequence ID" value="NZ_PYGE01000012.1"/>
</dbReference>
<comment type="caution">
    <text evidence="5">The sequence shown here is derived from an EMBL/GenBank/DDBJ whole genome shotgun (WGS) entry which is preliminary data.</text>
</comment>
<evidence type="ECO:0000313" key="5">
    <source>
        <dbReference type="EMBL" id="PSL01878.1"/>
    </source>
</evidence>
<protein>
    <recommendedName>
        <fullName evidence="3">glucarate dehydratase</fullName>
        <ecNumber evidence="3">4.2.1.40</ecNumber>
    </recommendedName>
</protein>
<dbReference type="InterPro" id="IPR013342">
    <property type="entry name" value="Mandelate_racemase_C"/>
</dbReference>
<evidence type="ECO:0000256" key="2">
    <source>
        <dbReference type="ARBA" id="ARBA00005183"/>
    </source>
</evidence>
<dbReference type="Proteomes" id="UP000243528">
    <property type="component" value="Unassembled WGS sequence"/>
</dbReference>
<organism evidence="5 6">
    <name type="scientific">Haloactinopolyspora alba</name>
    <dbReference type="NCBI Taxonomy" id="648780"/>
    <lineage>
        <taxon>Bacteria</taxon>
        <taxon>Bacillati</taxon>
        <taxon>Actinomycetota</taxon>
        <taxon>Actinomycetes</taxon>
        <taxon>Jiangellales</taxon>
        <taxon>Jiangellaceae</taxon>
        <taxon>Haloactinopolyspora</taxon>
    </lineage>
</organism>
<dbReference type="Gene3D" id="3.20.20.120">
    <property type="entry name" value="Enolase-like C-terminal domain"/>
    <property type="match status" value="1"/>
</dbReference>
<dbReference type="InterPro" id="IPR029065">
    <property type="entry name" value="Enolase_C-like"/>
</dbReference>
<dbReference type="SFLD" id="SFLDG00055">
    <property type="entry name" value="glucarate_dehydratase"/>
    <property type="match status" value="1"/>
</dbReference>
<dbReference type="SUPFAM" id="SSF54826">
    <property type="entry name" value="Enolase N-terminal domain-like"/>
    <property type="match status" value="1"/>
</dbReference>
<dbReference type="InterPro" id="IPR029017">
    <property type="entry name" value="Enolase-like_N"/>
</dbReference>
<comment type="catalytic activity">
    <reaction evidence="1">
        <text>D-glucarate = 5-dehydro-4-deoxy-D-glucarate + H2O</text>
        <dbReference type="Rhea" id="RHEA:14573"/>
        <dbReference type="ChEBI" id="CHEBI:15377"/>
        <dbReference type="ChEBI" id="CHEBI:30612"/>
        <dbReference type="ChEBI" id="CHEBI:42819"/>
        <dbReference type="EC" id="4.2.1.40"/>
    </reaction>
</comment>
<evidence type="ECO:0000256" key="3">
    <source>
        <dbReference type="ARBA" id="ARBA00011973"/>
    </source>
</evidence>
<evidence type="ECO:0000256" key="1">
    <source>
        <dbReference type="ARBA" id="ARBA00001426"/>
    </source>
</evidence>
<dbReference type="SUPFAM" id="SSF51604">
    <property type="entry name" value="Enolase C-terminal domain-like"/>
    <property type="match status" value="1"/>
</dbReference>
<dbReference type="OrthoDB" id="9774531at2"/>
<dbReference type="EMBL" id="PYGE01000012">
    <property type="protein sequence ID" value="PSL01878.1"/>
    <property type="molecule type" value="Genomic_DNA"/>
</dbReference>
<proteinExistence type="predicted"/>
<dbReference type="EC" id="4.2.1.40" evidence="3"/>